<dbReference type="Pfam" id="PF00395">
    <property type="entry name" value="SLH"/>
    <property type="match status" value="3"/>
</dbReference>
<sequence>MKQTIGFLNRVLLICLLCTMAFPGKSATVAAAAAEAPVYGLTLSTPQMSVGGDVVASVYGTNVSDVFGYEVVVAYDTDRLAFKGAGSLFPGAAAGFTVSPILSGNQVTIAFTKIGQGSGESGNLSLNSLTFTAKQAGTAAITLLSVKVINSKSEAALWQGQSAASVTISDSSGGGGGGGSPASSNGSPVADATKLDMTTDAKVTQEKTEGGQPVTKVAVDGDKLRKALAAVVGQSASGIVTLEVQSGDPVVRVELPVSAVADAAGQQANAIIQIKQENVTYHLPVSVLKGLSQNGVVSVIIAKVSGEASQAVLSETQKAGSQSLTSPIDFSVELNGRSVTDFNGAYVDRTLSVSSTVDPNQVTAVWVDENNTLRFIPSVIANNGSRAVITIHSPHNSIYTVVQTKPPVFADLQHHWAQGDVELLAHKLIVSGVSENAFAPDRPITRAEFAALLVRALGLEEMPQTVFTDVQASDWFAGAVGTARKAGLVSGYEDQSFRPNDPITREQMVTMIVRALKAGGQEAQGSGASLSGFSDRAEIADWAQDAAAKSISAGIVQGTSGTTFSAKQQATRAESAVMLKRTLQVLKFIN</sequence>
<dbReference type="RefSeq" id="WP_144853973.1">
    <property type="nucleotide sequence ID" value="NZ_VNJI01000056.1"/>
</dbReference>
<evidence type="ECO:0000259" key="3">
    <source>
        <dbReference type="PROSITE" id="PS51272"/>
    </source>
</evidence>
<dbReference type="AlphaFoldDB" id="A0A559K091"/>
<feature type="signal peptide" evidence="2">
    <location>
        <begin position="1"/>
        <end position="26"/>
    </location>
</feature>
<evidence type="ECO:0000256" key="1">
    <source>
        <dbReference type="SAM" id="MobiDB-lite"/>
    </source>
</evidence>
<feature type="region of interest" description="Disordered" evidence="1">
    <location>
        <begin position="168"/>
        <end position="192"/>
    </location>
</feature>
<dbReference type="Gene3D" id="2.60.40.680">
    <property type="match status" value="1"/>
</dbReference>
<feature type="domain" description="SLH" evidence="3">
    <location>
        <begin position="530"/>
        <end position="590"/>
    </location>
</feature>
<evidence type="ECO:0000313" key="5">
    <source>
        <dbReference type="Proteomes" id="UP000317036"/>
    </source>
</evidence>
<keyword evidence="5" id="KW-1185">Reference proteome</keyword>
<dbReference type="InterPro" id="IPR051465">
    <property type="entry name" value="Cell_Envelope_Struct_Comp"/>
</dbReference>
<feature type="domain" description="SLH" evidence="3">
    <location>
        <begin position="404"/>
        <end position="462"/>
    </location>
</feature>
<protein>
    <recommendedName>
        <fullName evidence="3">SLH domain-containing protein</fullName>
    </recommendedName>
</protein>
<reference evidence="4 5" key="1">
    <citation type="submission" date="2019-07" db="EMBL/GenBank/DDBJ databases">
        <authorList>
            <person name="Kim J."/>
        </authorList>
    </citation>
    <scope>NUCLEOTIDE SEQUENCE [LARGE SCALE GENOMIC DNA]</scope>
    <source>
        <strain evidence="4 5">JC52</strain>
    </source>
</reference>
<feature type="chain" id="PRO_5039213191" description="SLH domain-containing protein" evidence="2">
    <location>
        <begin position="27"/>
        <end position="590"/>
    </location>
</feature>
<evidence type="ECO:0000313" key="4">
    <source>
        <dbReference type="EMBL" id="TVY05564.1"/>
    </source>
</evidence>
<dbReference type="InterPro" id="IPR001119">
    <property type="entry name" value="SLH_dom"/>
</dbReference>
<organism evidence="4 5">
    <name type="scientific">Paenibacillus cremeus</name>
    <dbReference type="NCBI Taxonomy" id="2163881"/>
    <lineage>
        <taxon>Bacteria</taxon>
        <taxon>Bacillati</taxon>
        <taxon>Bacillota</taxon>
        <taxon>Bacilli</taxon>
        <taxon>Bacillales</taxon>
        <taxon>Paenibacillaceae</taxon>
        <taxon>Paenibacillus</taxon>
    </lineage>
</organism>
<keyword evidence="2" id="KW-0732">Signal</keyword>
<accession>A0A559K091</accession>
<dbReference type="PANTHER" id="PTHR43308:SF5">
    <property type="entry name" value="S-LAYER PROTEIN _ PEPTIDOGLYCAN ENDO-BETA-N-ACETYLGLUCOSAMINIDASE"/>
    <property type="match status" value="1"/>
</dbReference>
<evidence type="ECO:0000256" key="2">
    <source>
        <dbReference type="SAM" id="SignalP"/>
    </source>
</evidence>
<dbReference type="InterPro" id="IPR008965">
    <property type="entry name" value="CBM2/CBM3_carb-bd_dom_sf"/>
</dbReference>
<dbReference type="EMBL" id="VNJI01000056">
    <property type="protein sequence ID" value="TVY05564.1"/>
    <property type="molecule type" value="Genomic_DNA"/>
</dbReference>
<dbReference type="PANTHER" id="PTHR43308">
    <property type="entry name" value="OUTER MEMBRANE PROTEIN ALPHA-RELATED"/>
    <property type="match status" value="1"/>
</dbReference>
<dbReference type="Proteomes" id="UP000317036">
    <property type="component" value="Unassembled WGS sequence"/>
</dbReference>
<name>A0A559K091_9BACL</name>
<dbReference type="GO" id="GO:0030246">
    <property type="term" value="F:carbohydrate binding"/>
    <property type="evidence" value="ECO:0007669"/>
    <property type="project" value="InterPro"/>
</dbReference>
<dbReference type="PROSITE" id="PS51272">
    <property type="entry name" value="SLH"/>
    <property type="match status" value="3"/>
</dbReference>
<dbReference type="OrthoDB" id="1723494at2"/>
<proteinExistence type="predicted"/>
<gene>
    <name evidence="4" type="ORF">FPZ49_29715</name>
</gene>
<comment type="caution">
    <text evidence="4">The sequence shown here is derived from an EMBL/GenBank/DDBJ whole genome shotgun (WGS) entry which is preliminary data.</text>
</comment>
<dbReference type="CDD" id="cd08547">
    <property type="entry name" value="Type_II_cohesin"/>
    <property type="match status" value="1"/>
</dbReference>
<feature type="domain" description="SLH" evidence="3">
    <location>
        <begin position="463"/>
        <end position="526"/>
    </location>
</feature>
<dbReference type="SUPFAM" id="SSF49384">
    <property type="entry name" value="Carbohydrate-binding domain"/>
    <property type="match status" value="1"/>
</dbReference>